<comment type="similarity">
    <text evidence="7">Belongs to the binding-protein-dependent transport system permease family.</text>
</comment>
<feature type="transmembrane region" description="Helical" evidence="7">
    <location>
        <begin position="29"/>
        <end position="49"/>
    </location>
</feature>
<gene>
    <name evidence="9" type="ORF">D7I44_00815</name>
</gene>
<dbReference type="Pfam" id="PF00528">
    <property type="entry name" value="BPD_transp_1"/>
    <property type="match status" value="1"/>
</dbReference>
<dbReference type="GO" id="GO:0005886">
    <property type="term" value="C:plasma membrane"/>
    <property type="evidence" value="ECO:0007669"/>
    <property type="project" value="UniProtKB-SubCell"/>
</dbReference>
<name>A0A387BE26_9MICO</name>
<dbReference type="RefSeq" id="WP_120787749.1">
    <property type="nucleotide sequence ID" value="NZ_CP032624.1"/>
</dbReference>
<keyword evidence="2 7" id="KW-0813">Transport</keyword>
<evidence type="ECO:0000256" key="6">
    <source>
        <dbReference type="ARBA" id="ARBA00023136"/>
    </source>
</evidence>
<evidence type="ECO:0000313" key="10">
    <source>
        <dbReference type="Proteomes" id="UP000275069"/>
    </source>
</evidence>
<comment type="subcellular location">
    <subcellularLocation>
        <location evidence="1 7">Cell membrane</location>
        <topology evidence="1 7">Multi-pass membrane protein</topology>
    </subcellularLocation>
</comment>
<dbReference type="InterPro" id="IPR000515">
    <property type="entry name" value="MetI-like"/>
</dbReference>
<organism evidence="9 10">
    <name type="scientific">Gryllotalpicola protaetiae</name>
    <dbReference type="NCBI Taxonomy" id="2419771"/>
    <lineage>
        <taxon>Bacteria</taxon>
        <taxon>Bacillati</taxon>
        <taxon>Actinomycetota</taxon>
        <taxon>Actinomycetes</taxon>
        <taxon>Micrococcales</taxon>
        <taxon>Microbacteriaceae</taxon>
        <taxon>Gryllotalpicola</taxon>
    </lineage>
</organism>
<evidence type="ECO:0000256" key="1">
    <source>
        <dbReference type="ARBA" id="ARBA00004651"/>
    </source>
</evidence>
<keyword evidence="3" id="KW-1003">Cell membrane</keyword>
<evidence type="ECO:0000259" key="8">
    <source>
        <dbReference type="PROSITE" id="PS50928"/>
    </source>
</evidence>
<feature type="domain" description="ABC transmembrane type-1" evidence="8">
    <location>
        <begin position="94"/>
        <end position="279"/>
    </location>
</feature>
<feature type="transmembrane region" description="Helical" evidence="7">
    <location>
        <begin position="211"/>
        <end position="238"/>
    </location>
</feature>
<accession>A0A387BE26</accession>
<evidence type="ECO:0000256" key="5">
    <source>
        <dbReference type="ARBA" id="ARBA00022989"/>
    </source>
</evidence>
<dbReference type="SUPFAM" id="SSF161098">
    <property type="entry name" value="MetI-like"/>
    <property type="match status" value="1"/>
</dbReference>
<protein>
    <submittedName>
        <fullName evidence="9">ABC transporter permease</fullName>
    </submittedName>
</protein>
<dbReference type="AlphaFoldDB" id="A0A387BE26"/>
<evidence type="ECO:0000256" key="2">
    <source>
        <dbReference type="ARBA" id="ARBA00022448"/>
    </source>
</evidence>
<dbReference type="GO" id="GO:0055085">
    <property type="term" value="P:transmembrane transport"/>
    <property type="evidence" value="ECO:0007669"/>
    <property type="project" value="InterPro"/>
</dbReference>
<dbReference type="Gene3D" id="1.10.3720.10">
    <property type="entry name" value="MetI-like"/>
    <property type="match status" value="1"/>
</dbReference>
<dbReference type="EMBL" id="CP032624">
    <property type="protein sequence ID" value="AYG02215.1"/>
    <property type="molecule type" value="Genomic_DNA"/>
</dbReference>
<dbReference type="Proteomes" id="UP000275069">
    <property type="component" value="Chromosome"/>
</dbReference>
<sequence>MSSHTLYVAAAAAPLARRRPLGRGLPREAFVGGGIVFALLAVAVLAPLISPHSPTTGAIAQRLWNVGTAGHVLGTDGQGRDILSRLIWGARPALLGGLTPVLIAGVIGTVLGTAAGMSRSGPRALIMRVLDVVYAFPAILLAIAIGAALGPGLGNSIVSLSVVLIAPVARVAEGEVLRIRSLDFMDAARASGAGGWVIGVRQVLPNIAPALVVYCTSLVGVAIVYSAGMSFLGLGVVPPAADWGQMINDLRQYLYERPALALLPAAMIFIASIGFNLLGDGLKSALSAGRGEVAL</sequence>
<dbReference type="CDD" id="cd06261">
    <property type="entry name" value="TM_PBP2"/>
    <property type="match status" value="1"/>
</dbReference>
<feature type="transmembrane region" description="Helical" evidence="7">
    <location>
        <begin position="129"/>
        <end position="149"/>
    </location>
</feature>
<dbReference type="InterPro" id="IPR035906">
    <property type="entry name" value="MetI-like_sf"/>
</dbReference>
<evidence type="ECO:0000256" key="4">
    <source>
        <dbReference type="ARBA" id="ARBA00022692"/>
    </source>
</evidence>
<reference evidence="9 10" key="1">
    <citation type="submission" date="2018-09" db="EMBL/GenBank/DDBJ databases">
        <title>Genome sequencing of strain 2DFW10M-5.</title>
        <authorList>
            <person name="Heo J."/>
            <person name="Kim S.-J."/>
            <person name="Kwon S.-W."/>
        </authorList>
    </citation>
    <scope>NUCLEOTIDE SEQUENCE [LARGE SCALE GENOMIC DNA]</scope>
    <source>
        <strain evidence="9 10">2DFW10M-5</strain>
    </source>
</reference>
<keyword evidence="6 7" id="KW-0472">Membrane</keyword>
<keyword evidence="5 7" id="KW-1133">Transmembrane helix</keyword>
<keyword evidence="10" id="KW-1185">Reference proteome</keyword>
<feature type="transmembrane region" description="Helical" evidence="7">
    <location>
        <begin position="93"/>
        <end position="117"/>
    </location>
</feature>
<proteinExistence type="inferred from homology"/>
<keyword evidence="4 7" id="KW-0812">Transmembrane</keyword>
<dbReference type="KEGG" id="gry:D7I44_00815"/>
<dbReference type="InterPro" id="IPR050366">
    <property type="entry name" value="BP-dependent_transpt_permease"/>
</dbReference>
<dbReference type="PANTHER" id="PTHR43386">
    <property type="entry name" value="OLIGOPEPTIDE TRANSPORT SYSTEM PERMEASE PROTEIN APPC"/>
    <property type="match status" value="1"/>
</dbReference>
<feature type="transmembrane region" description="Helical" evidence="7">
    <location>
        <begin position="258"/>
        <end position="278"/>
    </location>
</feature>
<evidence type="ECO:0000256" key="3">
    <source>
        <dbReference type="ARBA" id="ARBA00022475"/>
    </source>
</evidence>
<dbReference type="PANTHER" id="PTHR43386:SF25">
    <property type="entry name" value="PEPTIDE ABC TRANSPORTER PERMEASE PROTEIN"/>
    <property type="match status" value="1"/>
</dbReference>
<evidence type="ECO:0000313" key="9">
    <source>
        <dbReference type="EMBL" id="AYG02215.1"/>
    </source>
</evidence>
<dbReference type="PROSITE" id="PS50928">
    <property type="entry name" value="ABC_TM1"/>
    <property type="match status" value="1"/>
</dbReference>
<dbReference type="OrthoDB" id="9812701at2"/>
<evidence type="ECO:0000256" key="7">
    <source>
        <dbReference type="RuleBase" id="RU363032"/>
    </source>
</evidence>